<feature type="compositionally biased region" description="Low complexity" evidence="1">
    <location>
        <begin position="33"/>
        <end position="45"/>
    </location>
</feature>
<keyword evidence="2" id="KW-0472">Membrane</keyword>
<dbReference type="EMBL" id="BAAAPU010000003">
    <property type="protein sequence ID" value="GAA1967489.1"/>
    <property type="molecule type" value="Genomic_DNA"/>
</dbReference>
<proteinExistence type="predicted"/>
<evidence type="ECO:0000313" key="3">
    <source>
        <dbReference type="EMBL" id="GAA1967489.1"/>
    </source>
</evidence>
<feature type="transmembrane region" description="Helical" evidence="2">
    <location>
        <begin position="326"/>
        <end position="355"/>
    </location>
</feature>
<evidence type="ECO:0000256" key="2">
    <source>
        <dbReference type="SAM" id="Phobius"/>
    </source>
</evidence>
<comment type="caution">
    <text evidence="3">The sequence shown here is derived from an EMBL/GenBank/DDBJ whole genome shotgun (WGS) entry which is preliminary data.</text>
</comment>
<dbReference type="Proteomes" id="UP001500013">
    <property type="component" value="Unassembled WGS sequence"/>
</dbReference>
<protein>
    <recommendedName>
        <fullName evidence="5">Dolichyl-phosphate-mannose-protein mannosyltransferase</fullName>
    </recommendedName>
</protein>
<accession>A0ABN2RES8</accession>
<evidence type="ECO:0008006" key="5">
    <source>
        <dbReference type="Google" id="ProtNLM"/>
    </source>
</evidence>
<feature type="transmembrane region" description="Helical" evidence="2">
    <location>
        <begin position="222"/>
        <end position="240"/>
    </location>
</feature>
<dbReference type="RefSeq" id="WP_344057955.1">
    <property type="nucleotide sequence ID" value="NZ_BAAAPU010000003.1"/>
</dbReference>
<feature type="transmembrane region" description="Helical" evidence="2">
    <location>
        <begin position="294"/>
        <end position="314"/>
    </location>
</feature>
<feature type="transmembrane region" description="Helical" evidence="2">
    <location>
        <begin position="252"/>
        <end position="274"/>
    </location>
</feature>
<feature type="compositionally biased region" description="Basic and acidic residues" evidence="1">
    <location>
        <begin position="12"/>
        <end position="21"/>
    </location>
</feature>
<feature type="transmembrane region" description="Helical" evidence="2">
    <location>
        <begin position="130"/>
        <end position="151"/>
    </location>
</feature>
<sequence length="510" mass="54798">MTSDSRGAASTAERHEHHRGDVSQADGPGAGVTGDAASSGTTAAAVPTRRGALPLRVRQALPGVVVLLAVVLTARPVGDPDTFWHLAAGDYLRRSWTFNGPDPWSTMSTQPWRLHEWLPELLMSVVQEVLGLPAVAWLLPLGVAAIGLTLWRATRPRASLLASAAVTSVTFVAMSQSLSLRPHLLSFAFAVAFTAAWLRSAQDGRPRWWLVPVTWLWACSHGMWFFGVAIGVVAVLGIALDRVVGLRRWLRLAAVPVASVAAAALTPTGPSLLLSPFAVNETTQFIEEWMPPSVRQPGFLAFLVLAATVVLVWARSRRPVRWTEVLLVGLAIGLALLYARTVALGAAVIAPVAAATVQTLLPPDREPVTRRETRLTVGLTALGLLLAAVVLPARAAVPTWGAGDLDARLSALPAGTVVCNDYGVGGWLIWSHPNLRPTIDGRVEVYATGHVKEHIDFEHAAPGWQSYLAKTRCDYALLGKDQPVVEALTAQAHWNMLQRGSQYVLLRAPR</sequence>
<feature type="region of interest" description="Disordered" evidence="1">
    <location>
        <begin position="1"/>
        <end position="45"/>
    </location>
</feature>
<name>A0ABN2RES8_9MICO</name>
<keyword evidence="4" id="KW-1185">Reference proteome</keyword>
<organism evidence="3 4">
    <name type="scientific">Terrabacter lapilli</name>
    <dbReference type="NCBI Taxonomy" id="436231"/>
    <lineage>
        <taxon>Bacteria</taxon>
        <taxon>Bacillati</taxon>
        <taxon>Actinomycetota</taxon>
        <taxon>Actinomycetes</taxon>
        <taxon>Micrococcales</taxon>
        <taxon>Intrasporangiaceae</taxon>
        <taxon>Terrabacter</taxon>
    </lineage>
</organism>
<keyword evidence="2" id="KW-1133">Transmembrane helix</keyword>
<feature type="transmembrane region" description="Helical" evidence="2">
    <location>
        <begin position="375"/>
        <end position="393"/>
    </location>
</feature>
<evidence type="ECO:0000256" key="1">
    <source>
        <dbReference type="SAM" id="MobiDB-lite"/>
    </source>
</evidence>
<evidence type="ECO:0000313" key="4">
    <source>
        <dbReference type="Proteomes" id="UP001500013"/>
    </source>
</evidence>
<gene>
    <name evidence="3" type="ORF">GCM10009817_04230</name>
</gene>
<reference evidence="3 4" key="1">
    <citation type="journal article" date="2019" name="Int. J. Syst. Evol. Microbiol.">
        <title>The Global Catalogue of Microorganisms (GCM) 10K type strain sequencing project: providing services to taxonomists for standard genome sequencing and annotation.</title>
        <authorList>
            <consortium name="The Broad Institute Genomics Platform"/>
            <consortium name="The Broad Institute Genome Sequencing Center for Infectious Disease"/>
            <person name="Wu L."/>
            <person name="Ma J."/>
        </authorList>
    </citation>
    <scope>NUCLEOTIDE SEQUENCE [LARGE SCALE GENOMIC DNA]</scope>
    <source>
        <strain evidence="3 4">JCM 15628</strain>
    </source>
</reference>
<feature type="transmembrane region" description="Helical" evidence="2">
    <location>
        <begin position="60"/>
        <end position="78"/>
    </location>
</feature>
<keyword evidence="2" id="KW-0812">Transmembrane</keyword>